<proteinExistence type="predicted"/>
<dbReference type="Proteomes" id="UP001143981">
    <property type="component" value="Unassembled WGS sequence"/>
</dbReference>
<dbReference type="AlphaFoldDB" id="A0A9W8CPP2"/>
<dbReference type="EMBL" id="JANBOI010002940">
    <property type="protein sequence ID" value="KAJ1719308.1"/>
    <property type="molecule type" value="Genomic_DNA"/>
</dbReference>
<feature type="region of interest" description="Disordered" evidence="1">
    <location>
        <begin position="43"/>
        <end position="67"/>
    </location>
</feature>
<reference evidence="2" key="1">
    <citation type="submission" date="2022-07" db="EMBL/GenBank/DDBJ databases">
        <title>Phylogenomic reconstructions and comparative analyses of Kickxellomycotina fungi.</title>
        <authorList>
            <person name="Reynolds N.K."/>
            <person name="Stajich J.E."/>
            <person name="Barry K."/>
            <person name="Grigoriev I.V."/>
            <person name="Crous P."/>
            <person name="Smith M.E."/>
        </authorList>
    </citation>
    <scope>NUCLEOTIDE SEQUENCE</scope>
    <source>
        <strain evidence="2">BCRC 34381</strain>
    </source>
</reference>
<feature type="region of interest" description="Disordered" evidence="1">
    <location>
        <begin position="123"/>
        <end position="165"/>
    </location>
</feature>
<protein>
    <submittedName>
        <fullName evidence="2">Uncharacterized protein</fullName>
    </submittedName>
</protein>
<dbReference type="OrthoDB" id="5589908at2759"/>
<evidence type="ECO:0000256" key="1">
    <source>
        <dbReference type="SAM" id="MobiDB-lite"/>
    </source>
</evidence>
<gene>
    <name evidence="2" type="ORF">LPJ61_006332</name>
</gene>
<evidence type="ECO:0000313" key="3">
    <source>
        <dbReference type="Proteomes" id="UP001143981"/>
    </source>
</evidence>
<name>A0A9W8CPP2_9FUNG</name>
<organism evidence="2 3">
    <name type="scientific">Coemansia biformis</name>
    <dbReference type="NCBI Taxonomy" id="1286918"/>
    <lineage>
        <taxon>Eukaryota</taxon>
        <taxon>Fungi</taxon>
        <taxon>Fungi incertae sedis</taxon>
        <taxon>Zoopagomycota</taxon>
        <taxon>Kickxellomycotina</taxon>
        <taxon>Kickxellomycetes</taxon>
        <taxon>Kickxellales</taxon>
        <taxon>Kickxellaceae</taxon>
        <taxon>Coemansia</taxon>
    </lineage>
</organism>
<evidence type="ECO:0000313" key="2">
    <source>
        <dbReference type="EMBL" id="KAJ1719308.1"/>
    </source>
</evidence>
<sequence length="229" mass="24746">MSVNNLEQSDAARKMVDELESMLYLLIWMGVWGAASAHRASTARGTRDVSDWNDPKRAAKSKRDKMSTCDNMNTLLREFFRAKVPKPNGSNGKEIEIAEWINESYKFLKGLIRDLRACLFDNPDERVGPHARGTQLRETGESDDGSSVSGQGADGHASDSGATPAAKHAAETICDGLIDPFRERTKDPAVDVLFASFAGVLAKYGSIAQSKIAEARAKGGALVDSGNVV</sequence>
<accession>A0A9W8CPP2</accession>
<keyword evidence="3" id="KW-1185">Reference proteome</keyword>
<feature type="compositionally biased region" description="Basic and acidic residues" evidence="1">
    <location>
        <begin position="45"/>
        <end position="57"/>
    </location>
</feature>
<comment type="caution">
    <text evidence="2">The sequence shown here is derived from an EMBL/GenBank/DDBJ whole genome shotgun (WGS) entry which is preliminary data.</text>
</comment>